<sequence length="128" mass="13992">MITLTREQQGNFQLSNEAGFTINGVTSQDSENGLTPFQLISSSLSLCMALSLDALINRDELDVDRYTISVKPQKAEDSPSRIEKFTIEVDVIGSVDDKVKQKLVKLAKRACTVGNTIERGATVDVSVK</sequence>
<accession>A0A9X4AEK1</accession>
<protein>
    <submittedName>
        <fullName evidence="1">OsmC family protein</fullName>
    </submittedName>
</protein>
<dbReference type="AlphaFoldDB" id="A0A9X4AEK1"/>
<dbReference type="InterPro" id="IPR003718">
    <property type="entry name" value="OsmC/Ohr_fam"/>
</dbReference>
<dbReference type="Proteomes" id="UP001145069">
    <property type="component" value="Unassembled WGS sequence"/>
</dbReference>
<dbReference type="Gene3D" id="3.30.300.20">
    <property type="match status" value="1"/>
</dbReference>
<reference evidence="1" key="1">
    <citation type="submission" date="2022-06" db="EMBL/GenBank/DDBJ databases">
        <title>Aquibacillus sp. a new bacterium isolated from soil saline samples.</title>
        <authorList>
            <person name="Galisteo C."/>
            <person name="De La Haba R."/>
            <person name="Sanchez-Porro C."/>
            <person name="Ventosa A."/>
        </authorList>
    </citation>
    <scope>NUCLEOTIDE SEQUENCE</scope>
    <source>
        <strain evidence="1">3ASR75-54</strain>
    </source>
</reference>
<organism evidence="1 2">
    <name type="scientific">Aquibacillus salsiterrae</name>
    <dbReference type="NCBI Taxonomy" id="2950439"/>
    <lineage>
        <taxon>Bacteria</taxon>
        <taxon>Bacillati</taxon>
        <taxon>Bacillota</taxon>
        <taxon>Bacilli</taxon>
        <taxon>Bacillales</taxon>
        <taxon>Bacillaceae</taxon>
        <taxon>Aquibacillus</taxon>
    </lineage>
</organism>
<dbReference type="InterPro" id="IPR036102">
    <property type="entry name" value="OsmC/Ohrsf"/>
</dbReference>
<evidence type="ECO:0000313" key="1">
    <source>
        <dbReference type="EMBL" id="MDC3416891.1"/>
    </source>
</evidence>
<name>A0A9X4AEK1_9BACI</name>
<proteinExistence type="predicted"/>
<dbReference type="RefSeq" id="WP_272446083.1">
    <property type="nucleotide sequence ID" value="NZ_JAMQKC010000005.1"/>
</dbReference>
<dbReference type="PANTHER" id="PTHR34352:SF1">
    <property type="entry name" value="PROTEIN YHFA"/>
    <property type="match status" value="1"/>
</dbReference>
<dbReference type="EMBL" id="JAMQKC010000005">
    <property type="protein sequence ID" value="MDC3416891.1"/>
    <property type="molecule type" value="Genomic_DNA"/>
</dbReference>
<dbReference type="Pfam" id="PF02566">
    <property type="entry name" value="OsmC"/>
    <property type="match status" value="1"/>
</dbReference>
<keyword evidence="2" id="KW-1185">Reference proteome</keyword>
<dbReference type="PANTHER" id="PTHR34352">
    <property type="entry name" value="PROTEIN YHFA"/>
    <property type="match status" value="1"/>
</dbReference>
<evidence type="ECO:0000313" key="2">
    <source>
        <dbReference type="Proteomes" id="UP001145069"/>
    </source>
</evidence>
<comment type="caution">
    <text evidence="1">The sequence shown here is derived from an EMBL/GenBank/DDBJ whole genome shotgun (WGS) entry which is preliminary data.</text>
</comment>
<gene>
    <name evidence="1" type="ORF">NC799_08150</name>
</gene>
<dbReference type="SUPFAM" id="SSF82784">
    <property type="entry name" value="OsmC-like"/>
    <property type="match status" value="1"/>
</dbReference>
<dbReference type="InterPro" id="IPR015946">
    <property type="entry name" value="KH_dom-like_a/b"/>
</dbReference>